<dbReference type="AlphaFoldDB" id="A0A9K3CPF0"/>
<feature type="transmembrane region" description="Helical" evidence="1">
    <location>
        <begin position="129"/>
        <end position="148"/>
    </location>
</feature>
<keyword evidence="1" id="KW-0472">Membrane</keyword>
<feature type="non-terminal residue" evidence="2">
    <location>
        <position position="1277"/>
    </location>
</feature>
<organism evidence="2 3">
    <name type="scientific">Kipferlia bialata</name>
    <dbReference type="NCBI Taxonomy" id="797122"/>
    <lineage>
        <taxon>Eukaryota</taxon>
        <taxon>Metamonada</taxon>
        <taxon>Carpediemonas-like organisms</taxon>
        <taxon>Kipferlia</taxon>
    </lineage>
</organism>
<dbReference type="OrthoDB" id="5586934at2759"/>
<dbReference type="EMBL" id="BDIP01000294">
    <property type="protein sequence ID" value="GIQ81048.1"/>
    <property type="molecule type" value="Genomic_DNA"/>
</dbReference>
<protein>
    <submittedName>
        <fullName evidence="2">TspO/MBR-related protein</fullName>
    </submittedName>
</protein>
<gene>
    <name evidence="2" type="ORF">KIPB_001942</name>
</gene>
<dbReference type="InterPro" id="IPR013783">
    <property type="entry name" value="Ig-like_fold"/>
</dbReference>
<keyword evidence="1" id="KW-1133">Transmembrane helix</keyword>
<dbReference type="Proteomes" id="UP000265618">
    <property type="component" value="Unassembled WGS sequence"/>
</dbReference>
<name>A0A9K3CPF0_9EUKA</name>
<dbReference type="Gene3D" id="2.60.40.10">
    <property type="entry name" value="Immunoglobulins"/>
    <property type="match status" value="3"/>
</dbReference>
<comment type="caution">
    <text evidence="2">The sequence shown here is derived from an EMBL/GenBank/DDBJ whole genome shotgun (WGS) entry which is preliminary data.</text>
</comment>
<sequence>MLSHRRLAVVSTVVFIAMLLANGPLGGNIGSVSNKYNLCITPPAYAFSIWGLIYLGLIGFIVMLYVLPPARKQKTHQLFWVSCFLNAAWIVAFTHEWLYWQAVVIVSMTASLIALYTQLNNHWLVRSSIALYLGWLLAASTLGVSIVYKYRLSQFTDDSETAMHMLLSDYRTGIGSARLAQGTALVLVFLCSLFAVCAASVADIGGAEPYVVSETLAVDATHSVFSGTHSYYEWPLDSLCDTECDLLLHIRDSLDVAMPLSTVQLQYSTDYWGTLEETAVCVYISADTYRCSVPSCVSPLGGTDSLGVRMKVDGVSYRETETLLGTPISAGSRLESPTLKTVEPAFHQDGPATVDVLDANVVMDGVSTKETTFCYFDSLHPGWPHAMPINTEWDLFFHVRDSSNEADESAHVCQVLTNDNWATNYTGSSGLPHLSGDTYLYEVKSYYSRFSLPGTTLLKMKIDGTVIDATETAVNMIDPDDAYSDGTNTRTYIEAVTVVAGTDATLSVHVTDYYGNAIFDASPVVVIVTAGPSIDGPFTLTHVSSGEYTGTSVTPDFSLVGSYSLRLSVDGVTLSATETLTVTHGPVDDSESTISSYGSTHNPDGVLDIEVCLKDSFGNVIAEETGVAVNVYDATDTLVAGVALSWVDVDSEYSVSTSALTETGTYSITVTVDTVEYPTLDTALSVGHGAAQDGSNSTISTTSDLTLTIAKEDLTLTADIADQFNNPVTSGVASVEVTHSDPGYVGISSIELSHDGAGHYTTALSARDLGDVIDSPGDYTLTLKVDGIVLSNTAVNMFVVDKETFWPPFSYYESADSCWPNSVVKGTDWNLDMWPKNTENTKMAGGTEIYLAVSSDPAFGTYNSYSTTEEVKDAEFRCAIEGVWPEFASSGVVYLAFEVIDRDGVLTLYTETAVTLTVYDTTPCYSYFDSLEEGWPNTLPISTNWQIIFHIDGVINDYTETVVTLIDPTDPFSDGTATRTHVNAASLAACEAGSISVLVTDYYGNPITDAVSVVVTVEEGPAAYGPYTVSHSSVGTYSVATISSEFVEIGVYHVSLSVNGCEMTGADSTITVSGQVSVTNSSIDSFAASHNPDDVLDVVVTLHDACDNAIADLTGVTGKVYDTSLNYQSSLVLVWVESESQYQCASSSVTTTGDYIVAVSVDGSDYMSLSASLTIGTGAAHDGANSIIVCSSLASQTANEPLTLTADLGDQFNNPVTSGVISIEVTTGVGGYTGPASIAMTHTAAGQYTTTLDAPTLGSEFTLTGDYTLTLKADGVV</sequence>
<feature type="transmembrane region" description="Helical" evidence="1">
    <location>
        <begin position="45"/>
        <end position="66"/>
    </location>
</feature>
<proteinExistence type="predicted"/>
<keyword evidence="3" id="KW-1185">Reference proteome</keyword>
<evidence type="ECO:0000313" key="2">
    <source>
        <dbReference type="EMBL" id="GIQ81048.1"/>
    </source>
</evidence>
<accession>A0A9K3CPF0</accession>
<keyword evidence="1" id="KW-0812">Transmembrane</keyword>
<evidence type="ECO:0000256" key="1">
    <source>
        <dbReference type="SAM" id="Phobius"/>
    </source>
</evidence>
<reference evidence="2 3" key="1">
    <citation type="journal article" date="2018" name="PLoS ONE">
        <title>The draft genome of Kipferlia bialata reveals reductive genome evolution in fornicate parasites.</title>
        <authorList>
            <person name="Tanifuji G."/>
            <person name="Takabayashi S."/>
            <person name="Kume K."/>
            <person name="Takagi M."/>
            <person name="Nakayama T."/>
            <person name="Kamikawa R."/>
            <person name="Inagaki Y."/>
            <person name="Hashimoto T."/>
        </authorList>
    </citation>
    <scope>NUCLEOTIDE SEQUENCE [LARGE SCALE GENOMIC DNA]</scope>
    <source>
        <strain evidence="2">NY0173</strain>
    </source>
</reference>
<dbReference type="PANTHER" id="PTHR33802">
    <property type="entry name" value="SI:CH211-161H7.5-RELATED"/>
    <property type="match status" value="1"/>
</dbReference>
<feature type="transmembrane region" description="Helical" evidence="1">
    <location>
        <begin position="7"/>
        <end position="25"/>
    </location>
</feature>
<feature type="transmembrane region" description="Helical" evidence="1">
    <location>
        <begin position="99"/>
        <end position="117"/>
    </location>
</feature>
<dbReference type="InterPro" id="IPR038330">
    <property type="entry name" value="TspO/MBR-related_sf"/>
</dbReference>
<dbReference type="PANTHER" id="PTHR33802:SF2">
    <property type="entry name" value="EF-HAND DOMAIN-CONTAINING PROTEIN"/>
    <property type="match status" value="1"/>
</dbReference>
<dbReference type="Gene3D" id="1.20.1260.100">
    <property type="entry name" value="TspO/MBR protein"/>
    <property type="match status" value="1"/>
</dbReference>
<evidence type="ECO:0000313" key="3">
    <source>
        <dbReference type="Proteomes" id="UP000265618"/>
    </source>
</evidence>